<comment type="caution">
    <text evidence="1">The sequence shown here is derived from an EMBL/GenBank/DDBJ whole genome shotgun (WGS) entry which is preliminary data.</text>
</comment>
<organism evidence="1 2">
    <name type="scientific">Rhodocollybia butyracea</name>
    <dbReference type="NCBI Taxonomy" id="206335"/>
    <lineage>
        <taxon>Eukaryota</taxon>
        <taxon>Fungi</taxon>
        <taxon>Dikarya</taxon>
        <taxon>Basidiomycota</taxon>
        <taxon>Agaricomycotina</taxon>
        <taxon>Agaricomycetes</taxon>
        <taxon>Agaricomycetidae</taxon>
        <taxon>Agaricales</taxon>
        <taxon>Marasmiineae</taxon>
        <taxon>Omphalotaceae</taxon>
        <taxon>Rhodocollybia</taxon>
    </lineage>
</organism>
<dbReference type="EMBL" id="JADNRY010000071">
    <property type="protein sequence ID" value="KAF9067589.1"/>
    <property type="molecule type" value="Genomic_DNA"/>
</dbReference>
<dbReference type="AlphaFoldDB" id="A0A9P5PKS8"/>
<reference evidence="1" key="1">
    <citation type="submission" date="2020-11" db="EMBL/GenBank/DDBJ databases">
        <authorList>
            <consortium name="DOE Joint Genome Institute"/>
            <person name="Ahrendt S."/>
            <person name="Riley R."/>
            <person name="Andreopoulos W."/>
            <person name="Labutti K."/>
            <person name="Pangilinan J."/>
            <person name="Ruiz-Duenas F.J."/>
            <person name="Barrasa J.M."/>
            <person name="Sanchez-Garcia M."/>
            <person name="Camarero S."/>
            <person name="Miyauchi S."/>
            <person name="Serrano A."/>
            <person name="Linde D."/>
            <person name="Babiker R."/>
            <person name="Drula E."/>
            <person name="Ayuso-Fernandez I."/>
            <person name="Pacheco R."/>
            <person name="Padilla G."/>
            <person name="Ferreira P."/>
            <person name="Barriuso J."/>
            <person name="Kellner H."/>
            <person name="Castanera R."/>
            <person name="Alfaro M."/>
            <person name="Ramirez L."/>
            <person name="Pisabarro A.G."/>
            <person name="Kuo A."/>
            <person name="Tritt A."/>
            <person name="Lipzen A."/>
            <person name="He G."/>
            <person name="Yan M."/>
            <person name="Ng V."/>
            <person name="Cullen D."/>
            <person name="Martin F."/>
            <person name="Rosso M.-N."/>
            <person name="Henrissat B."/>
            <person name="Hibbett D."/>
            <person name="Martinez A.T."/>
            <person name="Grigoriev I.V."/>
        </authorList>
    </citation>
    <scope>NUCLEOTIDE SEQUENCE</scope>
    <source>
        <strain evidence="1">AH 40177</strain>
    </source>
</reference>
<dbReference type="Proteomes" id="UP000772434">
    <property type="component" value="Unassembled WGS sequence"/>
</dbReference>
<gene>
    <name evidence="1" type="ORF">BDP27DRAFT_1422753</name>
</gene>
<dbReference type="OrthoDB" id="2967395at2759"/>
<proteinExistence type="predicted"/>
<evidence type="ECO:0000313" key="2">
    <source>
        <dbReference type="Proteomes" id="UP000772434"/>
    </source>
</evidence>
<evidence type="ECO:0000313" key="1">
    <source>
        <dbReference type="EMBL" id="KAF9067589.1"/>
    </source>
</evidence>
<protein>
    <submittedName>
        <fullName evidence="1">Uncharacterized protein</fullName>
    </submittedName>
</protein>
<accession>A0A9P5PKS8</accession>
<name>A0A9P5PKS8_9AGAR</name>
<sequence length="294" mass="34919">MSEVPPELYCEILVYYPIKQQELTFLWTTGRLVSRHFKSAVERVFWERHLPRTYLEIRDDDPNFSFGCFEFSRIDENNPALAVFMDKNCTDQERPRIVERIKSVFEDGDGPHGYDFQEPQIRVQIRHEVNDTPLLGFEPDWNNLVIWFDWKQTFSAFFSEDKEFHRRLGAWVDAQKTDIMEMMEKSAKSLEIMDFSTIFQPYGSHSYYDMAHREVRFDRICKNIRDPSGMKWTSELYDSESESGECDVGYADLNQARCRAFSEDYSDDEGCNRSYVCPTHIVYSRRIYKESDSD</sequence>
<keyword evidence="2" id="KW-1185">Reference proteome</keyword>